<evidence type="ECO:0000313" key="3">
    <source>
        <dbReference type="Proteomes" id="UP000078544"/>
    </source>
</evidence>
<keyword evidence="3" id="KW-1185">Reference proteome</keyword>
<dbReference type="EMBL" id="AZGY01000001">
    <property type="protein sequence ID" value="OAA33784.1"/>
    <property type="molecule type" value="Genomic_DNA"/>
</dbReference>
<evidence type="ECO:0000313" key="2">
    <source>
        <dbReference type="EMBL" id="OAA33784.1"/>
    </source>
</evidence>
<protein>
    <submittedName>
        <fullName evidence="2">Uncharacterized protein</fullName>
    </submittedName>
</protein>
<feature type="transmembrane region" description="Helical" evidence="1">
    <location>
        <begin position="29"/>
        <end position="48"/>
    </location>
</feature>
<name>A0A166VL79_9HYPO</name>
<proteinExistence type="predicted"/>
<comment type="caution">
    <text evidence="2">The sequence shown here is derived from an EMBL/GenBank/DDBJ whole genome shotgun (WGS) entry which is preliminary data.</text>
</comment>
<evidence type="ECO:0000256" key="1">
    <source>
        <dbReference type="SAM" id="Phobius"/>
    </source>
</evidence>
<sequence length="76" mass="9252">MSGQSEDQREEYSLRALYFWIIRIWQHPLFLRLFLFYAFMLGIFEFMLGIFEQIVLFFMMLLWFLLDAAEAIAEAL</sequence>
<keyword evidence="1" id="KW-0472">Membrane</keyword>
<gene>
    <name evidence="2" type="ORF">AAL_01249</name>
</gene>
<keyword evidence="1" id="KW-0812">Transmembrane</keyword>
<accession>A0A166VL79</accession>
<reference evidence="2 3" key="1">
    <citation type="journal article" date="2016" name="Genome Biol. Evol.">
        <title>Divergent and convergent evolution of fungal pathogenicity.</title>
        <authorList>
            <person name="Shang Y."/>
            <person name="Xiao G."/>
            <person name="Zheng P."/>
            <person name="Cen K."/>
            <person name="Zhan S."/>
            <person name="Wang C."/>
        </authorList>
    </citation>
    <scope>NUCLEOTIDE SEQUENCE [LARGE SCALE GENOMIC DNA]</scope>
    <source>
        <strain evidence="2 3">RCEF 2490</strain>
    </source>
</reference>
<dbReference type="AlphaFoldDB" id="A0A166VL79"/>
<keyword evidence="1" id="KW-1133">Transmembrane helix</keyword>
<dbReference type="Proteomes" id="UP000078544">
    <property type="component" value="Unassembled WGS sequence"/>
</dbReference>
<organism evidence="2 3">
    <name type="scientific">Moelleriella libera RCEF 2490</name>
    <dbReference type="NCBI Taxonomy" id="1081109"/>
    <lineage>
        <taxon>Eukaryota</taxon>
        <taxon>Fungi</taxon>
        <taxon>Dikarya</taxon>
        <taxon>Ascomycota</taxon>
        <taxon>Pezizomycotina</taxon>
        <taxon>Sordariomycetes</taxon>
        <taxon>Hypocreomycetidae</taxon>
        <taxon>Hypocreales</taxon>
        <taxon>Clavicipitaceae</taxon>
        <taxon>Moelleriella</taxon>
    </lineage>
</organism>